<dbReference type="CDD" id="cd06779">
    <property type="entry name" value="cpPDZ_Deg_HtrA-like"/>
    <property type="match status" value="1"/>
</dbReference>
<dbReference type="Gene3D" id="2.30.42.10">
    <property type="match status" value="1"/>
</dbReference>
<keyword evidence="3" id="KW-0378">Hydrolase</keyword>
<dbReference type="PRINTS" id="PR00834">
    <property type="entry name" value="PROTEASES2C"/>
</dbReference>
<dbReference type="SUPFAM" id="SSF50494">
    <property type="entry name" value="Trypsin-like serine proteases"/>
    <property type="match status" value="1"/>
</dbReference>
<dbReference type="PANTHER" id="PTHR43343">
    <property type="entry name" value="PEPTIDASE S12"/>
    <property type="match status" value="1"/>
</dbReference>
<dbReference type="InterPro" id="IPR036034">
    <property type="entry name" value="PDZ_sf"/>
</dbReference>
<evidence type="ECO:0000313" key="6">
    <source>
        <dbReference type="Proteomes" id="UP001165367"/>
    </source>
</evidence>
<evidence type="ECO:0000256" key="3">
    <source>
        <dbReference type="ARBA" id="ARBA00022801"/>
    </source>
</evidence>
<evidence type="ECO:0000256" key="1">
    <source>
        <dbReference type="ARBA" id="ARBA00010541"/>
    </source>
</evidence>
<gene>
    <name evidence="5" type="ORF">LZZ85_01510</name>
</gene>
<dbReference type="InterPro" id="IPR001478">
    <property type="entry name" value="PDZ"/>
</dbReference>
<sequence length="327" mass="34459">MIQTISFQPVDDNRLLDSYSNTVSSVAETSAGSVVHIIVQKKVIDRQTKQKQLVPGSGTGFIISSDGYIVTNNHVVEDAQTIRVILSNGNEVNAQLRGTDPSTDIAVLKIHEYGLKSLQFANSKQLKPGQIAIAIGNPMGLQFTVTAGVVSALGRSLRASNGRLIDDVIQTDAALNPGNSGGPLINSAGQVIGVNTAIINGGQGLCFAVSSNLAAYVAGKLIIEGKVRRAYLGIAGNNVSLTERMIASNKLQNRSGVYVTEVVADAPALNNAIRVGDIIISFNEHAIGGIDDLHSKLSGEMIGEYAKLGVLRNGYKQQLDVMPGETP</sequence>
<dbReference type="InterPro" id="IPR001940">
    <property type="entry name" value="Peptidase_S1C"/>
</dbReference>
<comment type="caution">
    <text evidence="5">The sequence shown here is derived from an EMBL/GenBank/DDBJ whole genome shotgun (WGS) entry which is preliminary data.</text>
</comment>
<evidence type="ECO:0000256" key="2">
    <source>
        <dbReference type="ARBA" id="ARBA00022670"/>
    </source>
</evidence>
<dbReference type="Gene3D" id="2.40.10.10">
    <property type="entry name" value="Trypsin-like serine proteases"/>
    <property type="match status" value="2"/>
</dbReference>
<evidence type="ECO:0000259" key="4">
    <source>
        <dbReference type="SMART" id="SM00228"/>
    </source>
</evidence>
<protein>
    <submittedName>
        <fullName evidence="5">Trypsin-like peptidase domain-containing protein</fullName>
    </submittedName>
</protein>
<dbReference type="SUPFAM" id="SSF50156">
    <property type="entry name" value="PDZ domain-like"/>
    <property type="match status" value="1"/>
</dbReference>
<dbReference type="Pfam" id="PF13365">
    <property type="entry name" value="Trypsin_2"/>
    <property type="match status" value="1"/>
</dbReference>
<accession>A0ABS9KKS0</accession>
<dbReference type="InterPro" id="IPR051201">
    <property type="entry name" value="Chloro_Bact_Ser_Proteases"/>
</dbReference>
<dbReference type="PANTHER" id="PTHR43343:SF3">
    <property type="entry name" value="PROTEASE DO-LIKE 8, CHLOROPLASTIC"/>
    <property type="match status" value="1"/>
</dbReference>
<proteinExistence type="inferred from homology"/>
<organism evidence="5 6">
    <name type="scientific">Terrimonas ginsenosidimutans</name>
    <dbReference type="NCBI Taxonomy" id="2908004"/>
    <lineage>
        <taxon>Bacteria</taxon>
        <taxon>Pseudomonadati</taxon>
        <taxon>Bacteroidota</taxon>
        <taxon>Chitinophagia</taxon>
        <taxon>Chitinophagales</taxon>
        <taxon>Chitinophagaceae</taxon>
        <taxon>Terrimonas</taxon>
    </lineage>
</organism>
<dbReference type="SMART" id="SM00228">
    <property type="entry name" value="PDZ"/>
    <property type="match status" value="1"/>
</dbReference>
<dbReference type="InterPro" id="IPR043504">
    <property type="entry name" value="Peptidase_S1_PA_chymotrypsin"/>
</dbReference>
<keyword evidence="2" id="KW-0645">Protease</keyword>
<dbReference type="RefSeq" id="WP_237868154.1">
    <property type="nucleotide sequence ID" value="NZ_JAKLTR010000001.1"/>
</dbReference>
<dbReference type="Pfam" id="PF13180">
    <property type="entry name" value="PDZ_2"/>
    <property type="match status" value="1"/>
</dbReference>
<dbReference type="Proteomes" id="UP001165367">
    <property type="component" value="Unassembled WGS sequence"/>
</dbReference>
<evidence type="ECO:0000313" key="5">
    <source>
        <dbReference type="EMBL" id="MCG2612928.1"/>
    </source>
</evidence>
<keyword evidence="6" id="KW-1185">Reference proteome</keyword>
<comment type="similarity">
    <text evidence="1">Belongs to the peptidase S1C family.</text>
</comment>
<feature type="domain" description="PDZ" evidence="4">
    <location>
        <begin position="230"/>
        <end position="314"/>
    </location>
</feature>
<reference evidence="5" key="1">
    <citation type="submission" date="2022-01" db="EMBL/GenBank/DDBJ databases">
        <authorList>
            <person name="Jo J.-H."/>
            <person name="Im W.-T."/>
        </authorList>
    </citation>
    <scope>NUCLEOTIDE SEQUENCE</scope>
    <source>
        <strain evidence="5">NA20</strain>
    </source>
</reference>
<name>A0ABS9KKS0_9BACT</name>
<dbReference type="InterPro" id="IPR009003">
    <property type="entry name" value="Peptidase_S1_PA"/>
</dbReference>
<dbReference type="EMBL" id="JAKLTR010000001">
    <property type="protein sequence ID" value="MCG2612928.1"/>
    <property type="molecule type" value="Genomic_DNA"/>
</dbReference>